<evidence type="ECO:0000313" key="6">
    <source>
        <dbReference type="EMBL" id="RHJ89730.1"/>
    </source>
</evidence>
<evidence type="ECO:0000256" key="3">
    <source>
        <dbReference type="SAM" id="SignalP"/>
    </source>
</evidence>
<reference evidence="6 7" key="1">
    <citation type="submission" date="2018-08" db="EMBL/GenBank/DDBJ databases">
        <title>A genome reference for cultivated species of the human gut microbiota.</title>
        <authorList>
            <person name="Zou Y."/>
            <person name="Xue W."/>
            <person name="Luo G."/>
        </authorList>
    </citation>
    <scope>NUCLEOTIDE SEQUENCE [LARGE SCALE GENOMIC DNA]</scope>
    <source>
        <strain evidence="6 7">AM07-24</strain>
    </source>
</reference>
<dbReference type="Pfam" id="PF00432">
    <property type="entry name" value="Prenyltrans"/>
    <property type="match status" value="2"/>
</dbReference>
<accession>A0A415E7T4</accession>
<name>A0A415E7T4_9FIRM</name>
<dbReference type="RefSeq" id="WP_118333778.1">
    <property type="nucleotide sequence ID" value="NZ_AP025567.1"/>
</dbReference>
<dbReference type="Gene3D" id="2.170.130.30">
    <property type="match status" value="1"/>
</dbReference>
<evidence type="ECO:0000259" key="4">
    <source>
        <dbReference type="Pfam" id="PF00432"/>
    </source>
</evidence>
<keyword evidence="7" id="KW-1185">Reference proteome</keyword>
<feature type="domain" description="Prenyltransferase alpha-alpha toroid" evidence="4">
    <location>
        <begin position="1098"/>
        <end position="1153"/>
    </location>
</feature>
<evidence type="ECO:0000256" key="2">
    <source>
        <dbReference type="SAM" id="Coils"/>
    </source>
</evidence>
<dbReference type="SUPFAM" id="SSF48239">
    <property type="entry name" value="Terpenoid cyclases/Protein prenyltransferases"/>
    <property type="match status" value="2"/>
</dbReference>
<dbReference type="EMBL" id="QRMS01000001">
    <property type="protein sequence ID" value="RHJ89730.1"/>
    <property type="molecule type" value="Genomic_DNA"/>
</dbReference>
<feature type="domain" description="Prenyltransferase alpha-alpha toroid" evidence="4">
    <location>
        <begin position="709"/>
        <end position="772"/>
    </location>
</feature>
<dbReference type="InterPro" id="IPR027954">
    <property type="entry name" value="Transcobalamin-like_C"/>
</dbReference>
<evidence type="ECO:0000313" key="7">
    <source>
        <dbReference type="Proteomes" id="UP000284841"/>
    </source>
</evidence>
<dbReference type="InterPro" id="IPR001330">
    <property type="entry name" value="Prenyltrans"/>
</dbReference>
<feature type="signal peptide" evidence="3">
    <location>
        <begin position="1"/>
        <end position="30"/>
    </location>
</feature>
<dbReference type="InterPro" id="IPR008930">
    <property type="entry name" value="Terpenoid_cyclase/PrenylTrfase"/>
</dbReference>
<evidence type="ECO:0000259" key="5">
    <source>
        <dbReference type="Pfam" id="PF14478"/>
    </source>
</evidence>
<dbReference type="InterPro" id="IPR013783">
    <property type="entry name" value="Ig-like_fold"/>
</dbReference>
<organism evidence="6 7">
    <name type="scientific">Emergencia timonensis</name>
    <dbReference type="NCBI Taxonomy" id="1776384"/>
    <lineage>
        <taxon>Bacteria</taxon>
        <taxon>Bacillati</taxon>
        <taxon>Bacillota</taxon>
        <taxon>Clostridia</taxon>
        <taxon>Peptostreptococcales</taxon>
        <taxon>Anaerovoracaceae</taxon>
        <taxon>Emergencia</taxon>
    </lineage>
</organism>
<feature type="chain" id="PRO_5019540349" evidence="3">
    <location>
        <begin position="31"/>
        <end position="2042"/>
    </location>
</feature>
<evidence type="ECO:0000256" key="1">
    <source>
        <dbReference type="ARBA" id="ARBA00022737"/>
    </source>
</evidence>
<keyword evidence="1" id="KW-0677">Repeat</keyword>
<gene>
    <name evidence="6" type="ORF">DW099_03975</name>
</gene>
<dbReference type="Pfam" id="PF14478">
    <property type="entry name" value="DUF4430"/>
    <property type="match status" value="1"/>
</dbReference>
<proteinExistence type="predicted"/>
<dbReference type="CDD" id="cd00688">
    <property type="entry name" value="ISOPREN_C2_like"/>
    <property type="match status" value="1"/>
</dbReference>
<dbReference type="Proteomes" id="UP000284841">
    <property type="component" value="Unassembled WGS sequence"/>
</dbReference>
<dbReference type="Gene3D" id="1.20.1270.90">
    <property type="entry name" value="AF1782-like"/>
    <property type="match status" value="1"/>
</dbReference>
<comment type="caution">
    <text evidence="6">The sequence shown here is derived from an EMBL/GenBank/DDBJ whole genome shotgun (WGS) entry which is preliminary data.</text>
</comment>
<sequence length="2042" mass="226213">MMTKKRGRRGIALLMTILMILSLIPTSVYATGPENEKEESNPVNVWIQEIDKDTGAETDKKYEVNENDEIRIEERTSGYNDENMIFEGFIFKSEPADDGENWTIVSSDTDNYDGITIEKSTDGEWRLHMNSASYAKAEKSIEDTGMYEIPVKYQQGEEQEKTAKKEFKFVLTGTTTVSYKNTWGETEIIRDGDTLNVTTVEDGTFSCGSYPVNAADLYWTTTWDSGEEQNKPIWIGSQSGKLSVNNPGTVRASVKVKSTGQVLCNFQIKAANPVLEDFKMYIDGDEVTDTYTVAGHQWKNVLIKGKLEGSDRYVPFNEKITLEKDVSMTADKEYISCPSWDFGGFAFEKPGIGNITITLFGIAKTFEATSTYVPVESVTLDLPETVSMHHLVYSLGSGDNYMGINQSALNEGLKISPENSSCYQVEWSGDDDAVADYHDTHSNGFIGHGEGDVTVTAAINDNGQKKTASKVVTFKFEKPVEGVSMKDGQTSFTVEEEETMELPLIFEPKGENEEDQPSQTAMRWTYDKEGIVNIKQSRGQYDRYASKTFVLTAVSEGNVEVTGTPLIAKEGVKPVTFTVTVTESSKEPPDSDNLVKWGINSCESYYNRWKSDHEKYSYNDEWDIIALKRAGFSLSKDDEAAITSYKESIKEEIAKGSSGRLHAGGKPTDLARVALALYAIGENPASFNGFDFLNALVNSNSIESGSNEAIWALIAVDAKDAKLSNSAKYDRDKLLKVILNFQNKDGGFGLSKGDNSSVDMTAMAIQSFSKYQNRKEIQLAIDKALIYLQESMDSRCELGGTSEAISQTIIAISSLGKDITLKENGFTSGRTKNVFTALAAYRSTWPSGFAHTVNGDVDHMATQQALMAYNSWKRVKECRNSLYDMSDIAGSEETLPQITISGVKDKDTVQTSKVIAAISAEGAELTVRLNGNAIEGESGKYSLKFNIGDNQLNVRAVSKSGAVSQLIWTIKYSPLNYQKTIDQKIKALSQWAKEQLQQTDLNRELLFAETRKNGVSQSCSERLLAEVEKGQGVSSVHTWTETILILNAMGIDPNDVNGKDLWKEGAGLASSATAAESAQILMAMNSKKEQKIPSSISKEALLDKIKSNADGGFGQGKSNAADTANAVIAFSQMEGKDSEIEKAVTWLAENQAAYLSDVTACAKTLTALSEAGIDFTLDDRFCKAEQNLWTTLKDAAAEDNQVLYTALSSYQRCYKNKDRFYDLSKVQNRPGLTANDVQIAQTAADHLKKIDFKTYSAQATEAAYLLIRDNQATAAVYDYVDVLKSAVKENKIEEAKDYFFTGLYLKENGISLSDVDGTDMLKQVAALEHTGTASHGSVTNMTNSMAYALLTLDLEQKEDQKQIREKLYGAIEKNKHRYVSGGICEFWNEYGFAVMTPKSTAMGMMALVNGGKLPPSMLSSMINLIAAEDQGSMTGKICPQGYWGDYRKDSNILTGNLETTADILISLYHSDVDATTDSRFQKDLGNPLHGVRLFFRNDGFADTPDGEKASIEGSLAGYRAMLAFRYGKGIYDAGTERPIDKTALEAKLAEAKKITKGEYTDESWNRLQSAISQAEKAVSQKEVNLALNVLISAIDGLQIKNDEITVSFRLIGDWKHGSSGHASYVNWIKTKAVKVNKGATVYDAFVKALGEAGLAYKCTSAGYVSSINAPDVFGGYELAEFHNGQGSGWKYMVNEKYPDIGLKACKIYEGDQIIWRYIDEYRDNFDNDEKWKEARDEEPSVIFNRLKAEAKAELRSYANLEKLDKELKVKVEKILNEANGRIDGAKNKPVLDKIVIDTKQALRTLIGGGEDKQQEIVDKDTNVSLEGAELTKDMRLTVKELSKDHESVKAMLQSVSEKMILLKTYEIDLTKDGKKIKLPGHAILSIPVGKEYNGKTVTVLHYHEGEIKKQQVKVEAGMAKIKVDRLSSFAVMLDAKEKSDADLIKDMKIKLKSKAYKGRIKLSWTTNVTVKGVKYQIYRSTKKNSGFGKKPFFTTKAGWKTYSNTKKLKKGKRYYYKIRAYKIIEGKKIFSSWSNKANRIAK</sequence>
<keyword evidence="2" id="KW-0175">Coiled coil</keyword>
<dbReference type="Gene3D" id="2.60.40.10">
    <property type="entry name" value="Immunoglobulins"/>
    <property type="match status" value="2"/>
</dbReference>
<keyword evidence="3" id="KW-0732">Signal</keyword>
<protein>
    <submittedName>
        <fullName evidence="6">DUF4430 domain-containing protein</fullName>
    </submittedName>
</protein>
<dbReference type="OrthoDB" id="411361at2"/>
<dbReference type="Gene3D" id="1.50.10.20">
    <property type="match status" value="1"/>
</dbReference>
<feature type="coiled-coil region" evidence="2">
    <location>
        <begin position="1743"/>
        <end position="1788"/>
    </location>
</feature>
<feature type="domain" description="Transcobalamin-like C-terminal" evidence="5">
    <location>
        <begin position="1639"/>
        <end position="1717"/>
    </location>
</feature>
<dbReference type="STRING" id="1776384.GCA_900086585_03085"/>